<evidence type="ECO:0000313" key="5">
    <source>
        <dbReference type="Proteomes" id="UP000572680"/>
    </source>
</evidence>
<dbReference type="InterPro" id="IPR012338">
    <property type="entry name" value="Beta-lactam/transpept-like"/>
</dbReference>
<feature type="signal peptide" evidence="2">
    <location>
        <begin position="1"/>
        <end position="25"/>
    </location>
</feature>
<protein>
    <submittedName>
        <fullName evidence="4">D-alanyl-D-alanine carboxypeptidase</fullName>
        <ecNumber evidence="4">3.4.16.4</ecNumber>
    </submittedName>
</protein>
<dbReference type="GO" id="GO:0009002">
    <property type="term" value="F:serine-type D-Ala-D-Ala carboxypeptidase activity"/>
    <property type="evidence" value="ECO:0007669"/>
    <property type="project" value="UniProtKB-EC"/>
</dbReference>
<dbReference type="AlphaFoldDB" id="A0A7W3LVT9"/>
<keyword evidence="4" id="KW-0645">Protease</keyword>
<dbReference type="EC" id="3.4.16.4" evidence="4"/>
<evidence type="ECO:0000256" key="1">
    <source>
        <dbReference type="SAM" id="MobiDB-lite"/>
    </source>
</evidence>
<dbReference type="InterPro" id="IPR050491">
    <property type="entry name" value="AmpC-like"/>
</dbReference>
<keyword evidence="4" id="KW-0378">Hydrolase</keyword>
<keyword evidence="5" id="KW-1185">Reference proteome</keyword>
<proteinExistence type="predicted"/>
<evidence type="ECO:0000259" key="3">
    <source>
        <dbReference type="Pfam" id="PF00144"/>
    </source>
</evidence>
<name>A0A7W3LVT9_ACTNM</name>
<feature type="chain" id="PRO_5031020983" evidence="2">
    <location>
        <begin position="26"/>
        <end position="372"/>
    </location>
</feature>
<dbReference type="PANTHER" id="PTHR46825:SF7">
    <property type="entry name" value="D-ALANYL-D-ALANINE CARBOXYPEPTIDASE"/>
    <property type="match status" value="1"/>
</dbReference>
<dbReference type="Pfam" id="PF00144">
    <property type="entry name" value="Beta-lactamase"/>
    <property type="match status" value="1"/>
</dbReference>
<dbReference type="RefSeq" id="WP_182847235.1">
    <property type="nucleotide sequence ID" value="NZ_BAAALP010000076.1"/>
</dbReference>
<reference evidence="4 5" key="1">
    <citation type="submission" date="2020-08" db="EMBL/GenBank/DDBJ databases">
        <title>Genomic Encyclopedia of Type Strains, Phase IV (KMG-IV): sequencing the most valuable type-strain genomes for metagenomic binning, comparative biology and taxonomic classification.</title>
        <authorList>
            <person name="Goeker M."/>
        </authorList>
    </citation>
    <scope>NUCLEOTIDE SEQUENCE [LARGE SCALE GENOMIC DNA]</scope>
    <source>
        <strain evidence="4 5">DSM 44197</strain>
    </source>
</reference>
<accession>A0A7W3LVT9</accession>
<keyword evidence="2" id="KW-0732">Signal</keyword>
<dbReference type="PANTHER" id="PTHR46825">
    <property type="entry name" value="D-ALANYL-D-ALANINE-CARBOXYPEPTIDASE/ENDOPEPTIDASE AMPH"/>
    <property type="match status" value="1"/>
</dbReference>
<evidence type="ECO:0000256" key="2">
    <source>
        <dbReference type="SAM" id="SignalP"/>
    </source>
</evidence>
<comment type="caution">
    <text evidence="4">The sequence shown here is derived from an EMBL/GenBank/DDBJ whole genome shotgun (WGS) entry which is preliminary data.</text>
</comment>
<gene>
    <name evidence="4" type="ORF">HNR61_006892</name>
</gene>
<organism evidence="4 5">
    <name type="scientific">Actinomadura namibiensis</name>
    <dbReference type="NCBI Taxonomy" id="182080"/>
    <lineage>
        <taxon>Bacteria</taxon>
        <taxon>Bacillati</taxon>
        <taxon>Actinomycetota</taxon>
        <taxon>Actinomycetes</taxon>
        <taxon>Streptosporangiales</taxon>
        <taxon>Thermomonosporaceae</taxon>
        <taxon>Actinomadura</taxon>
    </lineage>
</organism>
<dbReference type="EMBL" id="JACJIA010000011">
    <property type="protein sequence ID" value="MBA8955218.1"/>
    <property type="molecule type" value="Genomic_DNA"/>
</dbReference>
<dbReference type="InterPro" id="IPR001466">
    <property type="entry name" value="Beta-lactam-related"/>
</dbReference>
<keyword evidence="4" id="KW-0121">Carboxypeptidase</keyword>
<evidence type="ECO:0000313" key="4">
    <source>
        <dbReference type="EMBL" id="MBA8955218.1"/>
    </source>
</evidence>
<feature type="region of interest" description="Disordered" evidence="1">
    <location>
        <begin position="222"/>
        <end position="249"/>
    </location>
</feature>
<sequence>MMRSTKAVGGALVLVLAAGGGTASADTGHAGLRDALRRLTAEAGTPGALAVVRDRTGATEVRSGVGDLRRGTPVPPGSRFRIGSVTKTFTATVVLQLVGEGRVDLDAPIERYLPGLVRGNGNDGREITVRHLLGHRSGLPDNVEHMGIGEAVEHPLKHREPRELLGYSLAHPRLFKPGEGYKYSGANYVLAGLLIEKVTGRPYGEAVRRRLLRPLDLRGTSVPGDRAGIPAPHPRGYLRTTPGEQPRDYTRINPSVAWAAGEMISTAPDLNRFFAALVGGRLLRPAELRAMKQARPTGNPGGAEYGLGLMRVPLACGGEYWGHSGDILGFSTIAGATTGGRQATVMVNLAPGGTQAQKDGLRAAVTAALCGD</sequence>
<dbReference type="SUPFAM" id="SSF56601">
    <property type="entry name" value="beta-lactamase/transpeptidase-like"/>
    <property type="match status" value="1"/>
</dbReference>
<feature type="domain" description="Beta-lactamase-related" evidence="3">
    <location>
        <begin position="33"/>
        <end position="366"/>
    </location>
</feature>
<dbReference type="Gene3D" id="3.40.710.10">
    <property type="entry name" value="DD-peptidase/beta-lactamase superfamily"/>
    <property type="match status" value="1"/>
</dbReference>
<dbReference type="Proteomes" id="UP000572680">
    <property type="component" value="Unassembled WGS sequence"/>
</dbReference>